<dbReference type="PANTHER" id="PTHR12444:SF9">
    <property type="entry name" value="AGAP013133-PA"/>
    <property type="match status" value="1"/>
</dbReference>
<dbReference type="InterPro" id="IPR051851">
    <property type="entry name" value="EFR3_Homologs"/>
</dbReference>
<accession>A0A6V7JNW7</accession>
<reference evidence="2" key="1">
    <citation type="submission" date="2020-07" db="EMBL/GenBank/DDBJ databases">
        <authorList>
            <person name="Ferguson B K."/>
        </authorList>
    </citation>
    <scope>NUCLEOTIDE SEQUENCE</scope>
    <source>
        <strain evidence="2">L06</strain>
    </source>
</reference>
<keyword evidence="1" id="KW-0812">Transmembrane</keyword>
<proteinExistence type="predicted"/>
<dbReference type="AlphaFoldDB" id="A0A6V7JNW7"/>
<evidence type="ECO:0000256" key="1">
    <source>
        <dbReference type="SAM" id="Phobius"/>
    </source>
</evidence>
<gene>
    <name evidence="2" type="ORF">BBRV_LOCUS56643</name>
</gene>
<feature type="transmembrane region" description="Helical" evidence="1">
    <location>
        <begin position="404"/>
        <end position="422"/>
    </location>
</feature>
<keyword evidence="1" id="KW-0472">Membrane</keyword>
<dbReference type="PANTHER" id="PTHR12444">
    <property type="entry name" value="PROTEIN EFR3 HOMOLOG CMP44E"/>
    <property type="match status" value="1"/>
</dbReference>
<evidence type="ECO:0000313" key="2">
    <source>
        <dbReference type="EMBL" id="CAD1553203.1"/>
    </source>
</evidence>
<dbReference type="EMBL" id="CADCXW020000018">
    <property type="protein sequence ID" value="CAD1553203.1"/>
    <property type="molecule type" value="Genomic_DNA"/>
</dbReference>
<dbReference type="GO" id="GO:0072659">
    <property type="term" value="P:protein localization to plasma membrane"/>
    <property type="evidence" value="ECO:0007669"/>
    <property type="project" value="TreeGrafter"/>
</dbReference>
<feature type="transmembrane region" description="Helical" evidence="1">
    <location>
        <begin position="362"/>
        <end position="384"/>
    </location>
</feature>
<name>A0A6V7JNW7_9HYME</name>
<keyword evidence="1" id="KW-1133">Transmembrane helix</keyword>
<organism evidence="2">
    <name type="scientific">Bracon brevicornis</name>
    <dbReference type="NCBI Taxonomy" id="1563983"/>
    <lineage>
        <taxon>Eukaryota</taxon>
        <taxon>Metazoa</taxon>
        <taxon>Ecdysozoa</taxon>
        <taxon>Arthropoda</taxon>
        <taxon>Hexapoda</taxon>
        <taxon>Insecta</taxon>
        <taxon>Pterygota</taxon>
        <taxon>Neoptera</taxon>
        <taxon>Endopterygota</taxon>
        <taxon>Hymenoptera</taxon>
        <taxon>Apocrita</taxon>
        <taxon>Ichneumonoidea</taxon>
        <taxon>Braconidae</taxon>
        <taxon>Braconinae</taxon>
        <taxon>Bracon</taxon>
    </lineage>
</organism>
<dbReference type="GO" id="GO:0005886">
    <property type="term" value="C:plasma membrane"/>
    <property type="evidence" value="ECO:0007669"/>
    <property type="project" value="TreeGrafter"/>
</dbReference>
<sequence>MDDLYDLCIVKPPTKSLATKCTANFLKFIKNSTKSQLYELDLEKSLFCTIKVLSFCDEVLHTSTPCIFKATNYYETVKDFYSQLLQVFLTRSASSNADEIIKSVIEITHNEKLWRWEDLCHDLIHGVVDCGVNEYRVISYLLEKAQNVETSSKDSQKILRILYKNLEDYFCHDEGDSCATVDGFLKLYHETLTSPENEKQVILKKGLEICILNIIKHLSKGPLLSIITRMGHWTLQDNSHDDEIILEFSNLLESAGQQYKMIYFENILTQNLFFLLLKMISSSNASVSLVGNRILQHLIDRNGNKSQFQSVKIFFENTNHDIKINDKNPKDEEFLKRYRELIHDSFLQGFISHCSLRINLEAMYCTICLIAVEVPCGFIAAALACLMMNIQDLTLEHLDANRPATYHVHAAVLGIMSLICWIHRARVFYSYVNSVLMERAQWAPHLNPPLATHYDFAVHHVLWDKPELFFIDWEVRFGLWKCFRLQSDEESGNEAKKE</sequence>
<protein>
    <submittedName>
        <fullName evidence="2">Uncharacterized protein</fullName>
    </submittedName>
</protein>